<feature type="compositionally biased region" description="Polar residues" evidence="4">
    <location>
        <begin position="38"/>
        <end position="63"/>
    </location>
</feature>
<dbReference type="Pfam" id="PF13439">
    <property type="entry name" value="Glyco_transf_4"/>
    <property type="match status" value="1"/>
</dbReference>
<feature type="region of interest" description="Disordered" evidence="4">
    <location>
        <begin position="1"/>
        <end position="142"/>
    </location>
</feature>
<dbReference type="Pfam" id="PF13692">
    <property type="entry name" value="Glyco_trans_1_4"/>
    <property type="match status" value="1"/>
</dbReference>
<keyword evidence="3" id="KW-0808">Transferase</keyword>
<feature type="compositionally biased region" description="Polar residues" evidence="4">
    <location>
        <begin position="78"/>
        <end position="98"/>
    </location>
</feature>
<reference evidence="6 7" key="1">
    <citation type="submission" date="2018-11" db="EMBL/GenBank/DDBJ databases">
        <title>Sequencing the genomes of 1000 actinobacteria strains.</title>
        <authorList>
            <person name="Klenk H.-P."/>
        </authorList>
    </citation>
    <scope>NUCLEOTIDE SEQUENCE [LARGE SCALE GENOMIC DNA]</scope>
    <source>
        <strain evidence="6 7">DSM 44781</strain>
    </source>
</reference>
<name>A0A3N4SAJ2_9ACTN</name>
<dbReference type="Proteomes" id="UP000266906">
    <property type="component" value="Unassembled WGS sequence"/>
</dbReference>
<gene>
    <name evidence="6" type="ORF">EDD38_4014</name>
</gene>
<feature type="compositionally biased region" description="Low complexity" evidence="4">
    <location>
        <begin position="64"/>
        <end position="77"/>
    </location>
</feature>
<feature type="compositionally biased region" description="Low complexity" evidence="4">
    <location>
        <begin position="157"/>
        <end position="183"/>
    </location>
</feature>
<evidence type="ECO:0000313" key="7">
    <source>
        <dbReference type="Proteomes" id="UP000266906"/>
    </source>
</evidence>
<accession>A0A3N4SAJ2</accession>
<evidence type="ECO:0000259" key="5">
    <source>
        <dbReference type="Pfam" id="PF13439"/>
    </source>
</evidence>
<feature type="region of interest" description="Disordered" evidence="4">
    <location>
        <begin position="259"/>
        <end position="410"/>
    </location>
</feature>
<organism evidence="6 7">
    <name type="scientific">Kitasatospora cineracea</name>
    <dbReference type="NCBI Taxonomy" id="88074"/>
    <lineage>
        <taxon>Bacteria</taxon>
        <taxon>Bacillati</taxon>
        <taxon>Actinomycetota</taxon>
        <taxon>Actinomycetes</taxon>
        <taxon>Kitasatosporales</taxon>
        <taxon>Streptomycetaceae</taxon>
        <taxon>Kitasatospora</taxon>
    </lineage>
</organism>
<feature type="region of interest" description="Disordered" evidence="4">
    <location>
        <begin position="157"/>
        <end position="195"/>
    </location>
</feature>
<protein>
    <recommendedName>
        <fullName evidence="1">D-inositol 3-phosphate glycosyltransferase</fullName>
    </recommendedName>
</protein>
<comment type="caution">
    <text evidence="6">The sequence shown here is derived from an EMBL/GenBank/DDBJ whole genome shotgun (WGS) entry which is preliminary data.</text>
</comment>
<evidence type="ECO:0000256" key="4">
    <source>
        <dbReference type="SAM" id="MobiDB-lite"/>
    </source>
</evidence>
<feature type="compositionally biased region" description="Low complexity" evidence="4">
    <location>
        <begin position="348"/>
        <end position="365"/>
    </location>
</feature>
<proteinExistence type="predicted"/>
<dbReference type="Gene3D" id="3.40.50.2000">
    <property type="entry name" value="Glycogen Phosphorylase B"/>
    <property type="match status" value="2"/>
</dbReference>
<dbReference type="SUPFAM" id="SSF53756">
    <property type="entry name" value="UDP-Glycosyltransferase/glycogen phosphorylase"/>
    <property type="match status" value="1"/>
</dbReference>
<feature type="compositionally biased region" description="Low complexity" evidence="4">
    <location>
        <begin position="123"/>
        <end position="132"/>
    </location>
</feature>
<feature type="compositionally biased region" description="Polar residues" evidence="4">
    <location>
        <begin position="267"/>
        <end position="277"/>
    </location>
</feature>
<dbReference type="GO" id="GO:0016757">
    <property type="term" value="F:glycosyltransferase activity"/>
    <property type="evidence" value="ECO:0007669"/>
    <property type="project" value="UniProtKB-KW"/>
</dbReference>
<dbReference type="PANTHER" id="PTHR12526">
    <property type="entry name" value="GLYCOSYLTRANSFERASE"/>
    <property type="match status" value="1"/>
</dbReference>
<dbReference type="EMBL" id="RKQG01000001">
    <property type="protein sequence ID" value="RPE35660.1"/>
    <property type="molecule type" value="Genomic_DNA"/>
</dbReference>
<evidence type="ECO:0000256" key="1">
    <source>
        <dbReference type="ARBA" id="ARBA00021292"/>
    </source>
</evidence>
<evidence type="ECO:0000313" key="6">
    <source>
        <dbReference type="EMBL" id="RPE35660.1"/>
    </source>
</evidence>
<evidence type="ECO:0000256" key="2">
    <source>
        <dbReference type="ARBA" id="ARBA00022676"/>
    </source>
</evidence>
<feature type="compositionally biased region" description="Low complexity" evidence="4">
    <location>
        <begin position="10"/>
        <end position="30"/>
    </location>
</feature>
<feature type="domain" description="Glycosyltransferase subfamily 4-like N-terminal" evidence="5">
    <location>
        <begin position="428"/>
        <end position="572"/>
    </location>
</feature>
<keyword evidence="2" id="KW-0328">Glycosyltransferase</keyword>
<dbReference type="PANTHER" id="PTHR12526:SF636">
    <property type="entry name" value="BLL3647 PROTEIN"/>
    <property type="match status" value="1"/>
</dbReference>
<dbReference type="InterPro" id="IPR028098">
    <property type="entry name" value="Glyco_trans_4-like_N"/>
</dbReference>
<feature type="compositionally biased region" description="Pro residues" evidence="4">
    <location>
        <begin position="378"/>
        <end position="388"/>
    </location>
</feature>
<feature type="compositionally biased region" description="Low complexity" evidence="4">
    <location>
        <begin position="278"/>
        <end position="311"/>
    </location>
</feature>
<feature type="compositionally biased region" description="Polar residues" evidence="4">
    <location>
        <begin position="323"/>
        <end position="344"/>
    </location>
</feature>
<keyword evidence="7" id="KW-1185">Reference proteome</keyword>
<dbReference type="AlphaFoldDB" id="A0A3N4SAJ2"/>
<evidence type="ECO:0000256" key="3">
    <source>
        <dbReference type="ARBA" id="ARBA00022679"/>
    </source>
</evidence>
<sequence length="767" mass="79702">MYPARKRARAASARTSASPRPSSTRTSAPANASGRCGGTSSAHSSPPPTVSRSAGTSAHTSGTPTPIASSAALPSPSQRDGTAHTSTAAIRSNTSSRGPRNRTPPVRSANPSNRAVSAPRLPASSSTASGRAARTRGHADTSTSNPFWYCCRAAASTTGTSSASPSAPRTAARRSAVTRPSASGSRPRGTTSIRRRATHNRAAITSATCSVNAWNRRTPRAVTASTACAARTFHGLNPRACTCSGPYAEFTRLDTTGTRAANAADRPSTSDSYNVVCTRSGRSPRNNPRNPATRAPREPPGTGCTPAPAAANSRWNPPGDSFRNATCNSTPARTSSGAIATSPCSAPPTRLTLSITYTTRTTATPSPDPPPDRRPASQPAPPPVPRTPGKPVLPRAFEHQRPPPAPARYGHAMADPRVLHVITDPRARGAQRLAHDLHGELLRRGQPSALAALHPHPDADPAAAVPVLGPSRHHPATLRALRRAAARADVVVAHGSSTLQACALGLFAARTPFVYVNIGDPRHWTATPLRRLRVGAFLHRAAAVAAISPHAVEVLRTRFRLPARRLRTLPNARPADRFRPAADPADRAAARAALGLPADAPLIAWVGALSPEKRPDLALAAHALLPADVHLALAGEGPLRTGLAPGPRTHLLGPLADPAPLYRAADLLLLTSDSEGVPGVLIEAALAAVPAVATDVGWVSDVVRPGEGGLLVPPGDPAALAAALRTLLAADRTRYAAAARAHALAHFDLAPVTTAWQHLLREVARPR</sequence>